<comment type="caution">
    <text evidence="1">The sequence shown here is derived from an EMBL/GenBank/DDBJ whole genome shotgun (WGS) entry which is preliminary data.</text>
</comment>
<evidence type="ECO:0000313" key="1">
    <source>
        <dbReference type="EMBL" id="CAB4018364.1"/>
    </source>
</evidence>
<accession>A0A7D9EX83</accession>
<dbReference type="OrthoDB" id="7477775at2759"/>
<name>A0A7D9EX83_PARCT</name>
<dbReference type="AlphaFoldDB" id="A0A7D9EX83"/>
<keyword evidence="2" id="KW-1185">Reference proteome</keyword>
<proteinExistence type="predicted"/>
<protein>
    <submittedName>
        <fullName evidence="1">Uncharacterized protein</fullName>
    </submittedName>
</protein>
<sequence length="149" mass="16657">MCSLSFPSAKYDELNDKAINMEAGMKKLKDENSVLKRDLANTKGENQDQLKIAQDEIEQYGRRECVEIRGIPLVPDENTNEIVIKLASKLGIDITETDISISHRLGTPAAGSTRSGRSFSTIPVPAIWTGIRDIVIIQKQRALREYKVK</sequence>
<reference evidence="1" key="1">
    <citation type="submission" date="2020-04" db="EMBL/GenBank/DDBJ databases">
        <authorList>
            <person name="Alioto T."/>
            <person name="Alioto T."/>
            <person name="Gomez Garrido J."/>
        </authorList>
    </citation>
    <scope>NUCLEOTIDE SEQUENCE</scope>
    <source>
        <strain evidence="1">A484AB</strain>
    </source>
</reference>
<dbReference type="Proteomes" id="UP001152795">
    <property type="component" value="Unassembled WGS sequence"/>
</dbReference>
<evidence type="ECO:0000313" key="2">
    <source>
        <dbReference type="Proteomes" id="UP001152795"/>
    </source>
</evidence>
<gene>
    <name evidence="1" type="ORF">PACLA_8A039192</name>
</gene>
<organism evidence="1 2">
    <name type="scientific">Paramuricea clavata</name>
    <name type="common">Red gorgonian</name>
    <name type="synonym">Violescent sea-whip</name>
    <dbReference type="NCBI Taxonomy" id="317549"/>
    <lineage>
        <taxon>Eukaryota</taxon>
        <taxon>Metazoa</taxon>
        <taxon>Cnidaria</taxon>
        <taxon>Anthozoa</taxon>
        <taxon>Octocorallia</taxon>
        <taxon>Malacalcyonacea</taxon>
        <taxon>Plexauridae</taxon>
        <taxon>Paramuricea</taxon>
    </lineage>
</organism>
<dbReference type="EMBL" id="CACRXK020009970">
    <property type="protein sequence ID" value="CAB4018364.1"/>
    <property type="molecule type" value="Genomic_DNA"/>
</dbReference>